<reference evidence="4" key="1">
    <citation type="submission" date="2016-06" db="UniProtKB">
        <authorList>
            <consortium name="WormBaseParasite"/>
        </authorList>
    </citation>
    <scope>IDENTIFICATION</scope>
</reference>
<evidence type="ECO:0000313" key="3">
    <source>
        <dbReference type="Proteomes" id="UP000271098"/>
    </source>
</evidence>
<proteinExistence type="predicted"/>
<organism evidence="4">
    <name type="scientific">Gongylonema pulchrum</name>
    <dbReference type="NCBI Taxonomy" id="637853"/>
    <lineage>
        <taxon>Eukaryota</taxon>
        <taxon>Metazoa</taxon>
        <taxon>Ecdysozoa</taxon>
        <taxon>Nematoda</taxon>
        <taxon>Chromadorea</taxon>
        <taxon>Rhabditida</taxon>
        <taxon>Spirurina</taxon>
        <taxon>Spiruromorpha</taxon>
        <taxon>Spiruroidea</taxon>
        <taxon>Gongylonematidae</taxon>
        <taxon>Gongylonema</taxon>
    </lineage>
</organism>
<evidence type="ECO:0000313" key="4">
    <source>
        <dbReference type="WBParaSite" id="GPUH_0001390201-mRNA-1"/>
    </source>
</evidence>
<keyword evidence="1" id="KW-1133">Transmembrane helix</keyword>
<reference evidence="2 3" key="2">
    <citation type="submission" date="2018-11" db="EMBL/GenBank/DDBJ databases">
        <authorList>
            <consortium name="Pathogen Informatics"/>
        </authorList>
    </citation>
    <scope>NUCLEOTIDE SEQUENCE [LARGE SCALE GENOMIC DNA]</scope>
</reference>
<name>A0A183DYU6_9BILA</name>
<gene>
    <name evidence="2" type="ORF">GPUH_LOCUS13887</name>
</gene>
<dbReference type="Proteomes" id="UP000271098">
    <property type="component" value="Unassembled WGS sequence"/>
</dbReference>
<feature type="transmembrane region" description="Helical" evidence="1">
    <location>
        <begin position="50"/>
        <end position="71"/>
    </location>
</feature>
<accession>A0A183DYU6</accession>
<dbReference type="EMBL" id="UYRT01080677">
    <property type="protein sequence ID" value="VDN23177.1"/>
    <property type="molecule type" value="Genomic_DNA"/>
</dbReference>
<evidence type="ECO:0000256" key="1">
    <source>
        <dbReference type="SAM" id="Phobius"/>
    </source>
</evidence>
<keyword evidence="3" id="KW-1185">Reference proteome</keyword>
<keyword evidence="1" id="KW-0472">Membrane</keyword>
<sequence length="79" mass="9292">MFPWPEKITKKFTSLHSDPLDDCVDRLNYAYTVSFIMEQTLKCCIGYRSFLFYVIIKWLYFGVCIGQLYLINNFVGDGT</sequence>
<evidence type="ECO:0000313" key="2">
    <source>
        <dbReference type="EMBL" id="VDN23177.1"/>
    </source>
</evidence>
<dbReference type="WBParaSite" id="GPUH_0001390201-mRNA-1">
    <property type="protein sequence ID" value="GPUH_0001390201-mRNA-1"/>
    <property type="gene ID" value="GPUH_0001390201"/>
</dbReference>
<dbReference type="AlphaFoldDB" id="A0A183DYU6"/>
<keyword evidence="1" id="KW-0812">Transmembrane</keyword>
<protein>
    <submittedName>
        <fullName evidence="4">Innexin</fullName>
    </submittedName>
</protein>